<feature type="compositionally biased region" description="Low complexity" evidence="1">
    <location>
        <begin position="74"/>
        <end position="85"/>
    </location>
</feature>
<feature type="compositionally biased region" description="Pro residues" evidence="1">
    <location>
        <begin position="49"/>
        <end position="73"/>
    </location>
</feature>
<evidence type="ECO:0000313" key="2">
    <source>
        <dbReference type="EMBL" id="OIQ87647.1"/>
    </source>
</evidence>
<reference evidence="2" key="1">
    <citation type="submission" date="2016-10" db="EMBL/GenBank/DDBJ databases">
        <title>Sequence of Gallionella enrichment culture.</title>
        <authorList>
            <person name="Poehlein A."/>
            <person name="Muehling M."/>
            <person name="Daniel R."/>
        </authorList>
    </citation>
    <scope>NUCLEOTIDE SEQUENCE</scope>
</reference>
<name>A0A1J5R6H0_9ZZZZ</name>
<feature type="region of interest" description="Disordered" evidence="1">
    <location>
        <begin position="32"/>
        <end position="100"/>
    </location>
</feature>
<evidence type="ECO:0008006" key="3">
    <source>
        <dbReference type="Google" id="ProtNLM"/>
    </source>
</evidence>
<dbReference type="Pfam" id="PF09923">
    <property type="entry name" value="DUF2155"/>
    <property type="match status" value="1"/>
</dbReference>
<proteinExistence type="predicted"/>
<evidence type="ECO:0000256" key="1">
    <source>
        <dbReference type="SAM" id="MobiDB-lite"/>
    </source>
</evidence>
<protein>
    <recommendedName>
        <fullName evidence="3">DUF2155 domain-containing protein</fullName>
    </recommendedName>
</protein>
<comment type="caution">
    <text evidence="2">The sequence shown here is derived from an EMBL/GenBank/DDBJ whole genome shotgun (WGS) entry which is preliminary data.</text>
</comment>
<accession>A0A1J5R6H0</accession>
<sequence>MRAPSRFSGLTGPTAAALLLAALLAGPALAQETPSLSDGASEGPAMAAPLPPPLPTQPQPSQPQPPQPRPSPAAPAGAPLNAAPAVTPAPLGGQSETRPPDLVFDTAILQGMDKVTGRVMTIEAPVGSTVHYGTLEIIVRTCRKRPPEETPEAAAFLDIWEVRNGAAAESLFRGWMFASSPALSALEHPVYDIWVLDCLNSSDKASSAPKAP</sequence>
<dbReference type="InterPro" id="IPR019225">
    <property type="entry name" value="DUF2155"/>
</dbReference>
<dbReference type="EMBL" id="MLJW01000412">
    <property type="protein sequence ID" value="OIQ87647.1"/>
    <property type="molecule type" value="Genomic_DNA"/>
</dbReference>
<gene>
    <name evidence="2" type="ORF">GALL_304950</name>
</gene>
<organism evidence="2">
    <name type="scientific">mine drainage metagenome</name>
    <dbReference type="NCBI Taxonomy" id="410659"/>
    <lineage>
        <taxon>unclassified sequences</taxon>
        <taxon>metagenomes</taxon>
        <taxon>ecological metagenomes</taxon>
    </lineage>
</organism>
<dbReference type="AlphaFoldDB" id="A0A1J5R6H0"/>